<dbReference type="EMBL" id="JAVRRF010000003">
    <property type="protein sequence ID" value="KAK5066805.1"/>
    <property type="molecule type" value="Genomic_DNA"/>
</dbReference>
<feature type="compositionally biased region" description="Polar residues" evidence="1">
    <location>
        <begin position="9"/>
        <end position="46"/>
    </location>
</feature>
<evidence type="ECO:0000256" key="1">
    <source>
        <dbReference type="SAM" id="MobiDB-lite"/>
    </source>
</evidence>
<reference evidence="2 3" key="1">
    <citation type="submission" date="2023-08" db="EMBL/GenBank/DDBJ databases">
        <title>Black Yeasts Isolated from many extreme environments.</title>
        <authorList>
            <person name="Coleine C."/>
            <person name="Stajich J.E."/>
            <person name="Selbmann L."/>
        </authorList>
    </citation>
    <scope>NUCLEOTIDE SEQUENCE [LARGE SCALE GENOMIC DNA]</scope>
    <source>
        <strain evidence="2 3">CCFEE 6328</strain>
    </source>
</reference>
<accession>A0ABR0JLD8</accession>
<sequence>MPLLRSRLLNPSTKTLKTNPNTPMASVTSSVEGMSRCSTPGSSISGESPMRNFGDSYFETVNTMTVEYLTKKKQSKSTATTLSVESPMRSFGDSYFENVNAMTVEYLTKKKQTKTTSSTSRPQLAKMNSYGSEWFDNQASQWEDYQRAKQARLA</sequence>
<comment type="caution">
    <text evidence="2">The sequence shown here is derived from an EMBL/GenBank/DDBJ whole genome shotgun (WGS) entry which is preliminary data.</text>
</comment>
<organism evidence="2 3">
    <name type="scientific">Exophiala sideris</name>
    <dbReference type="NCBI Taxonomy" id="1016849"/>
    <lineage>
        <taxon>Eukaryota</taxon>
        <taxon>Fungi</taxon>
        <taxon>Dikarya</taxon>
        <taxon>Ascomycota</taxon>
        <taxon>Pezizomycotina</taxon>
        <taxon>Eurotiomycetes</taxon>
        <taxon>Chaetothyriomycetidae</taxon>
        <taxon>Chaetothyriales</taxon>
        <taxon>Herpotrichiellaceae</taxon>
        <taxon>Exophiala</taxon>
    </lineage>
</organism>
<proteinExistence type="predicted"/>
<feature type="region of interest" description="Disordered" evidence="1">
    <location>
        <begin position="1"/>
        <end position="48"/>
    </location>
</feature>
<protein>
    <submittedName>
        <fullName evidence="2">Uncharacterized protein</fullName>
    </submittedName>
</protein>
<evidence type="ECO:0000313" key="3">
    <source>
        <dbReference type="Proteomes" id="UP001345691"/>
    </source>
</evidence>
<evidence type="ECO:0000313" key="2">
    <source>
        <dbReference type="EMBL" id="KAK5066805.1"/>
    </source>
</evidence>
<gene>
    <name evidence="2" type="ORF">LTR69_002152</name>
</gene>
<dbReference type="Proteomes" id="UP001345691">
    <property type="component" value="Unassembled WGS sequence"/>
</dbReference>
<keyword evidence="3" id="KW-1185">Reference proteome</keyword>
<name>A0ABR0JLD8_9EURO</name>